<dbReference type="Gene3D" id="3.40.50.300">
    <property type="entry name" value="P-loop containing nucleotide triphosphate hydrolases"/>
    <property type="match status" value="1"/>
</dbReference>
<sequence>MKEEFLWVEKYRPRKISDCILPEETKKIFLDFVNNKEIPNLLLCGTSGVGKTTVAKSLCNEFGADFILINGSEERNIDTLRVKIKQFASTVSLTVDGGPKIVILDEADYLNPQSTQPALRGFIEEFSKNCRFIFTCNYKNRIIQPLHSRCSVVDFTTEAGQKPQMASGIFQRILQILTDEKVEYNEKVVVEVVNKFFPDFRRMLNEIQKYSASGRIDSGILANLDDESFNELLSFIKEKEFSKMRKWVALNIHNDPQTIYRKIYDSFFTKFENNSVPQAIIILSDYTYKSAFVADQEVNMVACLTELMMECKIK</sequence>
<feature type="domain" description="AAA+ ATPase" evidence="4">
    <location>
        <begin position="37"/>
        <end position="159"/>
    </location>
</feature>
<keyword evidence="2" id="KW-0547">Nucleotide-binding</keyword>
<dbReference type="GO" id="GO:0003689">
    <property type="term" value="F:DNA clamp loader activity"/>
    <property type="evidence" value="ECO:0007669"/>
    <property type="project" value="InterPro"/>
</dbReference>
<dbReference type="InterPro" id="IPR048815">
    <property type="entry name" value="Gp44_lid"/>
</dbReference>
<dbReference type="GO" id="GO:0006261">
    <property type="term" value="P:DNA-templated DNA replication"/>
    <property type="evidence" value="ECO:0007669"/>
    <property type="project" value="TreeGrafter"/>
</dbReference>
<dbReference type="InterPro" id="IPR046388">
    <property type="entry name" value="T4_Clamp_Loader_L"/>
</dbReference>
<evidence type="ECO:0000256" key="3">
    <source>
        <dbReference type="ARBA" id="ARBA00022840"/>
    </source>
</evidence>
<dbReference type="Gene3D" id="1.10.8.60">
    <property type="match status" value="1"/>
</dbReference>
<reference evidence="5" key="1">
    <citation type="submission" date="2018-05" db="EMBL/GenBank/DDBJ databases">
        <authorList>
            <person name="Lanie J.A."/>
            <person name="Ng W.-L."/>
            <person name="Kazmierczak K.M."/>
            <person name="Andrzejewski T.M."/>
            <person name="Davidsen T.M."/>
            <person name="Wayne K.J."/>
            <person name="Tettelin H."/>
            <person name="Glass J.I."/>
            <person name="Rusch D."/>
            <person name="Podicherti R."/>
            <person name="Tsui H.-C.T."/>
            <person name="Winkler M.E."/>
        </authorList>
    </citation>
    <scope>NUCLEOTIDE SEQUENCE</scope>
</reference>
<gene>
    <name evidence="5" type="ORF">METZ01_LOCUS230105</name>
</gene>
<dbReference type="CDD" id="cd00009">
    <property type="entry name" value="AAA"/>
    <property type="match status" value="1"/>
</dbReference>
<dbReference type="GO" id="GO:0006281">
    <property type="term" value="P:DNA repair"/>
    <property type="evidence" value="ECO:0007669"/>
    <property type="project" value="TreeGrafter"/>
</dbReference>
<evidence type="ECO:0000256" key="2">
    <source>
        <dbReference type="ARBA" id="ARBA00022741"/>
    </source>
</evidence>
<dbReference type="SMART" id="SM00382">
    <property type="entry name" value="AAA"/>
    <property type="match status" value="1"/>
</dbReference>
<dbReference type="SUPFAM" id="SSF52540">
    <property type="entry name" value="P-loop containing nucleoside triphosphate hydrolases"/>
    <property type="match status" value="1"/>
</dbReference>
<evidence type="ECO:0000256" key="1">
    <source>
        <dbReference type="ARBA" id="ARBA00022705"/>
    </source>
</evidence>
<dbReference type="Pfam" id="PF00004">
    <property type="entry name" value="AAA"/>
    <property type="match status" value="1"/>
</dbReference>
<dbReference type="AlphaFoldDB" id="A0A382GSU8"/>
<dbReference type="PANTHER" id="PTHR11669">
    <property type="entry name" value="REPLICATION FACTOR C / DNA POLYMERASE III GAMMA-TAU SUBUNIT"/>
    <property type="match status" value="1"/>
</dbReference>
<dbReference type="InterPro" id="IPR050238">
    <property type="entry name" value="DNA_Rep/Repair_Clamp_Loader"/>
</dbReference>
<keyword evidence="3" id="KW-0067">ATP-binding</keyword>
<dbReference type="Pfam" id="PF21328">
    <property type="entry name" value="Gp44_lid"/>
    <property type="match status" value="1"/>
</dbReference>
<accession>A0A382GSU8</accession>
<dbReference type="GO" id="GO:0005663">
    <property type="term" value="C:DNA replication factor C complex"/>
    <property type="evidence" value="ECO:0007669"/>
    <property type="project" value="TreeGrafter"/>
</dbReference>
<evidence type="ECO:0000313" key="5">
    <source>
        <dbReference type="EMBL" id="SVB77251.1"/>
    </source>
</evidence>
<name>A0A382GSU8_9ZZZZ</name>
<dbReference type="GO" id="GO:0005524">
    <property type="term" value="F:ATP binding"/>
    <property type="evidence" value="ECO:0007669"/>
    <property type="project" value="UniProtKB-KW"/>
</dbReference>
<proteinExistence type="inferred from homology"/>
<dbReference type="InterPro" id="IPR003593">
    <property type="entry name" value="AAA+_ATPase"/>
</dbReference>
<dbReference type="Gene3D" id="1.20.272.10">
    <property type="match status" value="1"/>
</dbReference>
<protein>
    <recommendedName>
        <fullName evidence="4">AAA+ ATPase domain-containing protein</fullName>
    </recommendedName>
</protein>
<dbReference type="PANTHER" id="PTHR11669:SF20">
    <property type="entry name" value="REPLICATION FACTOR C SUBUNIT 4"/>
    <property type="match status" value="1"/>
</dbReference>
<dbReference type="GO" id="GO:0016887">
    <property type="term" value="F:ATP hydrolysis activity"/>
    <property type="evidence" value="ECO:0007669"/>
    <property type="project" value="InterPro"/>
</dbReference>
<keyword evidence="1" id="KW-0235">DNA replication</keyword>
<evidence type="ECO:0000259" key="4">
    <source>
        <dbReference type="SMART" id="SM00382"/>
    </source>
</evidence>
<dbReference type="HAMAP" id="MF_04162">
    <property type="entry name" value="T4_Clamp_Loader_L"/>
    <property type="match status" value="1"/>
</dbReference>
<dbReference type="EMBL" id="UINC01056795">
    <property type="protein sequence ID" value="SVB77251.1"/>
    <property type="molecule type" value="Genomic_DNA"/>
</dbReference>
<dbReference type="InterPro" id="IPR027417">
    <property type="entry name" value="P-loop_NTPase"/>
</dbReference>
<organism evidence="5">
    <name type="scientific">marine metagenome</name>
    <dbReference type="NCBI Taxonomy" id="408172"/>
    <lineage>
        <taxon>unclassified sequences</taxon>
        <taxon>metagenomes</taxon>
        <taxon>ecological metagenomes</taxon>
    </lineage>
</organism>
<dbReference type="InterPro" id="IPR003959">
    <property type="entry name" value="ATPase_AAA_core"/>
</dbReference>